<feature type="compositionally biased region" description="Basic residues" evidence="1">
    <location>
        <begin position="153"/>
        <end position="162"/>
    </location>
</feature>
<feature type="compositionally biased region" description="Low complexity" evidence="1">
    <location>
        <begin position="166"/>
        <end position="181"/>
    </location>
</feature>
<reference evidence="2" key="2">
    <citation type="journal article" date="2015" name="Data Brief">
        <title>Shoot transcriptome of the giant reed, Arundo donax.</title>
        <authorList>
            <person name="Barrero R.A."/>
            <person name="Guerrero F.D."/>
            <person name="Moolhuijzen P."/>
            <person name="Goolsby J.A."/>
            <person name="Tidwell J."/>
            <person name="Bellgard S.E."/>
            <person name="Bellgard M.I."/>
        </authorList>
    </citation>
    <scope>NUCLEOTIDE SEQUENCE</scope>
    <source>
        <tissue evidence="2">Shoot tissue taken approximately 20 cm above the soil surface</tissue>
    </source>
</reference>
<protein>
    <submittedName>
        <fullName evidence="2">Uncharacterized protein</fullName>
    </submittedName>
</protein>
<sequence>MSGTAPAWRLCSWAGRTRTGHSRSSWRRSKLRPSPWRPAPPPATETTKPILIVQRWPNWTTSQLPQMITTTRRSTQKQRRRTAFWFQFRFQIARTPRRRHCRNKSGMVSRPEIHGGLRSRRRRRRCAMIQAATRTRRRPERVALTRRCRSSRSWPWRRRSRGAPRGGRTSTPSRCRTRSSG</sequence>
<proteinExistence type="predicted"/>
<feature type="compositionally biased region" description="Basic residues" evidence="1">
    <location>
        <begin position="19"/>
        <end position="31"/>
    </location>
</feature>
<dbReference type="EMBL" id="GBRH01169570">
    <property type="protein sequence ID" value="JAE28326.1"/>
    <property type="molecule type" value="Transcribed_RNA"/>
</dbReference>
<name>A0A0A9H0G2_ARUDO</name>
<feature type="region of interest" description="Disordered" evidence="1">
    <location>
        <begin position="153"/>
        <end position="181"/>
    </location>
</feature>
<evidence type="ECO:0000256" key="1">
    <source>
        <dbReference type="SAM" id="MobiDB-lite"/>
    </source>
</evidence>
<feature type="region of interest" description="Disordered" evidence="1">
    <location>
        <begin position="97"/>
        <end position="124"/>
    </location>
</feature>
<feature type="region of interest" description="Disordered" evidence="1">
    <location>
        <begin position="19"/>
        <end position="48"/>
    </location>
</feature>
<organism evidence="2">
    <name type="scientific">Arundo donax</name>
    <name type="common">Giant reed</name>
    <name type="synonym">Donax arundinaceus</name>
    <dbReference type="NCBI Taxonomy" id="35708"/>
    <lineage>
        <taxon>Eukaryota</taxon>
        <taxon>Viridiplantae</taxon>
        <taxon>Streptophyta</taxon>
        <taxon>Embryophyta</taxon>
        <taxon>Tracheophyta</taxon>
        <taxon>Spermatophyta</taxon>
        <taxon>Magnoliopsida</taxon>
        <taxon>Liliopsida</taxon>
        <taxon>Poales</taxon>
        <taxon>Poaceae</taxon>
        <taxon>PACMAD clade</taxon>
        <taxon>Arundinoideae</taxon>
        <taxon>Arundineae</taxon>
        <taxon>Arundo</taxon>
    </lineage>
</organism>
<dbReference type="AlphaFoldDB" id="A0A0A9H0G2"/>
<accession>A0A0A9H0G2</accession>
<evidence type="ECO:0000313" key="2">
    <source>
        <dbReference type="EMBL" id="JAE28326.1"/>
    </source>
</evidence>
<reference evidence="2" key="1">
    <citation type="submission" date="2014-09" db="EMBL/GenBank/DDBJ databases">
        <authorList>
            <person name="Magalhaes I.L.F."/>
            <person name="Oliveira U."/>
            <person name="Santos F.R."/>
            <person name="Vidigal T.H.D.A."/>
            <person name="Brescovit A.D."/>
            <person name="Santos A.J."/>
        </authorList>
    </citation>
    <scope>NUCLEOTIDE SEQUENCE</scope>
    <source>
        <tissue evidence="2">Shoot tissue taken approximately 20 cm above the soil surface</tissue>
    </source>
</reference>